<organism evidence="1 2">
    <name type="scientific">Erwinia phage pEa_SNUABM_17</name>
    <dbReference type="NCBI Taxonomy" id="2869545"/>
    <lineage>
        <taxon>Viruses</taxon>
        <taxon>Duplodnaviria</taxon>
        <taxon>Heunggongvirae</taxon>
        <taxon>Uroviricota</taxon>
        <taxon>Caudoviricetes</taxon>
        <taxon>Alexandravirus</taxon>
        <taxon>Alexandravirus SNUABM17</taxon>
    </lineage>
</organism>
<keyword evidence="2" id="KW-1185">Reference proteome</keyword>
<proteinExistence type="predicted"/>
<dbReference type="EMBL" id="MZ443777">
    <property type="protein sequence ID" value="QZE57635.1"/>
    <property type="molecule type" value="Genomic_DNA"/>
</dbReference>
<reference evidence="1 2" key="1">
    <citation type="submission" date="2021-06" db="EMBL/GenBank/DDBJ databases">
        <title>Complete genome sequence of Erwinia phage pEa_SNUABM_17.</title>
        <authorList>
            <person name="Kim S.G."/>
            <person name="Park S.C."/>
        </authorList>
    </citation>
    <scope>NUCLEOTIDE SEQUENCE [LARGE SCALE GENOMIC DNA]</scope>
</reference>
<name>A0AAE7XLE6_9CAUD</name>
<gene>
    <name evidence="1" type="ORF">pEaSNUABM17_00089</name>
</gene>
<protein>
    <submittedName>
        <fullName evidence="1">Uncharacterized protein</fullName>
    </submittedName>
</protein>
<dbReference type="Proteomes" id="UP000827911">
    <property type="component" value="Segment"/>
</dbReference>
<sequence length="347" mass="38053">MIFVSGAPVVLKKKVSIARQRMFLFADNVEPPHSNTAMFDVLTKINASRGFCAKVNADLSMSCVRSAGWRNNYLYYNYVPSLGVPTNSIETSNATSTQTIFDVFGKYYSIGRLRGGTWLTVLSSLLENVDDSRPTSPLEKVMILPPCDGSALSALSTPLVTYPSLSLSYTRNWNTTTSLGIVTGRHEETTTTLAEHIQVTELNAALDRATITRTISTQSGAIYDTSPQTVGPRTMTMFTKVYTVTRSPYSDSVIGSGTTYSNGPYRRSATDDASLIYGIGNKANTANYPLVWGMMPIVGQTPNDPMYAVILKAEEDFEQTGLATPGTKPVMQMKQLPELEMSRKYLM</sequence>
<evidence type="ECO:0000313" key="1">
    <source>
        <dbReference type="EMBL" id="QZE57635.1"/>
    </source>
</evidence>
<accession>A0AAE7XLE6</accession>
<evidence type="ECO:0000313" key="2">
    <source>
        <dbReference type="Proteomes" id="UP000827911"/>
    </source>
</evidence>